<organism evidence="1 2">
    <name type="scientific">Bacteroides pyogenes F0041</name>
    <dbReference type="NCBI Taxonomy" id="1321819"/>
    <lineage>
        <taxon>Bacteria</taxon>
        <taxon>Pseudomonadati</taxon>
        <taxon>Bacteroidota</taxon>
        <taxon>Bacteroidia</taxon>
        <taxon>Bacteroidales</taxon>
        <taxon>Bacteroidaceae</taxon>
        <taxon>Bacteroides</taxon>
    </lineage>
</organism>
<reference evidence="1 2" key="1">
    <citation type="submission" date="2013-08" db="EMBL/GenBank/DDBJ databases">
        <authorList>
            <person name="Weinstock G."/>
            <person name="Sodergren E."/>
            <person name="Wylie T."/>
            <person name="Fulton L."/>
            <person name="Fulton R."/>
            <person name="Fronick C."/>
            <person name="O'Laughlin M."/>
            <person name="Godfrey J."/>
            <person name="Miner T."/>
            <person name="Herter B."/>
            <person name="Appelbaum E."/>
            <person name="Cordes M."/>
            <person name="Lek S."/>
            <person name="Wollam A."/>
            <person name="Pepin K.H."/>
            <person name="Palsikar V.B."/>
            <person name="Mitreva M."/>
            <person name="Wilson R.K."/>
        </authorList>
    </citation>
    <scope>NUCLEOTIDE SEQUENCE [LARGE SCALE GENOMIC DNA]</scope>
    <source>
        <strain evidence="1 2">F0041</strain>
    </source>
</reference>
<sequence>MHPVVAEVVDIQQFAKVARKDVGQLYFRGILRLVEEVEAFFFGHGYAKTITVFFIHKMEQMIVFPAESRLYDLMKLQESEVSRNGNFSLYGRFGYAFDLNFKLIYHGIVFCPAIYCFSERTVQYLSCFNL</sequence>
<proteinExistence type="predicted"/>
<comment type="caution">
    <text evidence="1">The sequence shown here is derived from an EMBL/GenBank/DDBJ whole genome shotgun (WGS) entry which is preliminary data.</text>
</comment>
<dbReference type="Proteomes" id="UP000016496">
    <property type="component" value="Unassembled WGS sequence"/>
</dbReference>
<dbReference type="AlphaFoldDB" id="U2C5Z7"/>
<name>U2C5Z7_9BACE</name>
<evidence type="ECO:0000313" key="2">
    <source>
        <dbReference type="Proteomes" id="UP000016496"/>
    </source>
</evidence>
<dbReference type="EMBL" id="AWSV01000067">
    <property type="protein sequence ID" value="ERI85914.1"/>
    <property type="molecule type" value="Genomic_DNA"/>
</dbReference>
<accession>U2C5Z7</accession>
<gene>
    <name evidence="1" type="ORF">HMPREF1981_01238</name>
</gene>
<protein>
    <submittedName>
        <fullName evidence="1">Uncharacterized protein</fullName>
    </submittedName>
</protein>
<evidence type="ECO:0000313" key="1">
    <source>
        <dbReference type="EMBL" id="ERI85914.1"/>
    </source>
</evidence>
<dbReference type="HOGENOM" id="CLU_1933833_0_0_10"/>